<geneLocation type="plasmid" evidence="1">
    <name>unnamed2</name>
</geneLocation>
<reference evidence="1" key="1">
    <citation type="submission" date="2024-06" db="EMBL/GenBank/DDBJ databases">
        <authorList>
            <person name="Li T."/>
            <person name="Gao R."/>
        </authorList>
    </citation>
    <scope>NUCLEOTIDE SEQUENCE</scope>
    <source>
        <strain evidence="1">ZPR3</strain>
        <plasmid evidence="1">unnamed2</plasmid>
    </source>
</reference>
<dbReference type="RefSeq" id="WP_349961526.1">
    <property type="nucleotide sequence ID" value="NZ_CP157962.1"/>
</dbReference>
<organism evidence="1">
    <name type="scientific">Rhizobium sp. ZPR3</name>
    <dbReference type="NCBI Taxonomy" id="3158967"/>
    <lineage>
        <taxon>Bacteria</taxon>
        <taxon>Pseudomonadati</taxon>
        <taxon>Pseudomonadota</taxon>
        <taxon>Alphaproteobacteria</taxon>
        <taxon>Hyphomicrobiales</taxon>
        <taxon>Rhizobiaceae</taxon>
        <taxon>Rhizobium/Agrobacterium group</taxon>
        <taxon>Rhizobium</taxon>
    </lineage>
</organism>
<accession>A0AAU7S2U3</accession>
<gene>
    <name evidence="1" type="ORF">ABM479_31265</name>
</gene>
<sequence>MMERFRYLMGGSLSLEQAATLQKVLDNVASQPWFDNNEHCRNALAGRLTFLIKIGIENTAHLQTIGVCWAVNDFNRDVLKTNRRKPAEITEIRKAEQLRLEDYR</sequence>
<proteinExistence type="predicted"/>
<dbReference type="AlphaFoldDB" id="A0AAU7S2U3"/>
<dbReference type="EMBL" id="CP157962">
    <property type="protein sequence ID" value="XBT96728.1"/>
    <property type="molecule type" value="Genomic_DNA"/>
</dbReference>
<evidence type="ECO:0000313" key="1">
    <source>
        <dbReference type="EMBL" id="XBT96728.1"/>
    </source>
</evidence>
<protein>
    <submittedName>
        <fullName evidence="1">Uncharacterized protein</fullName>
    </submittedName>
</protein>
<name>A0AAU7S2U3_9HYPH</name>
<keyword evidence="1" id="KW-0614">Plasmid</keyword>